<dbReference type="Proteomes" id="UP000028681">
    <property type="component" value="Chromosome"/>
</dbReference>
<evidence type="ECO:0000313" key="1">
    <source>
        <dbReference type="EMBL" id="AIJ08506.1"/>
    </source>
</evidence>
<proteinExistence type="predicted"/>
<dbReference type="KEGG" id="ete:ETEE_2061"/>
<dbReference type="AlphaFoldDB" id="A0A076LKW6"/>
<gene>
    <name evidence="1" type="ORF">ETEE_2061</name>
</gene>
<evidence type="ECO:0000313" key="2">
    <source>
        <dbReference type="Proteomes" id="UP000028681"/>
    </source>
</evidence>
<sequence>MARLSSPLPIAARRSWRTATDIIGIVSAFAGLHHDAYSLAPGSGAGEG</sequence>
<name>A0A076LKW6_9GAMM</name>
<protein>
    <submittedName>
        <fullName evidence="1">Uncharacterized protein</fullName>
    </submittedName>
</protein>
<dbReference type="HOGENOM" id="CLU_3152256_0_0_6"/>
<reference evidence="1 2" key="1">
    <citation type="journal article" date="2012" name="PLoS ONE">
        <title>Edwardsiella comparative phylogenomics reveal the new intra/inter-species taxonomic relationships, virulence evolution and niche adaptation mechanisms.</title>
        <authorList>
            <person name="Yang M."/>
            <person name="Lv Y."/>
            <person name="Xiao J."/>
            <person name="Wu H."/>
            <person name="Zheng H."/>
            <person name="Liu Q."/>
            <person name="Zhang Y."/>
            <person name="Wang Q."/>
        </authorList>
    </citation>
    <scope>NUCLEOTIDE SEQUENCE [LARGE SCALE GENOMIC DNA]</scope>
    <source>
        <strain evidence="2">080813</strain>
    </source>
</reference>
<accession>A0A076LKW6</accession>
<dbReference type="EMBL" id="CP006664">
    <property type="protein sequence ID" value="AIJ08506.1"/>
    <property type="molecule type" value="Genomic_DNA"/>
</dbReference>
<organism evidence="1 2">
    <name type="scientific">Edwardsiella anguillarum ET080813</name>
    <dbReference type="NCBI Taxonomy" id="667120"/>
    <lineage>
        <taxon>Bacteria</taxon>
        <taxon>Pseudomonadati</taxon>
        <taxon>Pseudomonadota</taxon>
        <taxon>Gammaproteobacteria</taxon>
        <taxon>Enterobacterales</taxon>
        <taxon>Hafniaceae</taxon>
        <taxon>Edwardsiella</taxon>
    </lineage>
</organism>